<proteinExistence type="inferred from homology"/>
<name>A0A139SLX3_9BACT</name>
<dbReference type="STRING" id="1548208.AXK12_05100"/>
<dbReference type="GO" id="GO:0005829">
    <property type="term" value="C:cytosol"/>
    <property type="evidence" value="ECO:0007669"/>
    <property type="project" value="UniProtKB-ARBA"/>
</dbReference>
<dbReference type="AlphaFoldDB" id="A0A139SLX3"/>
<reference evidence="11 12" key="1">
    <citation type="submission" date="2016-02" db="EMBL/GenBank/DDBJ databases">
        <authorList>
            <person name="Wen L."/>
            <person name="He K."/>
            <person name="Yang H."/>
        </authorList>
    </citation>
    <scope>NUCLEOTIDE SEQUENCE [LARGE SCALE GENOMIC DNA]</scope>
    <source>
        <strain evidence="11 12">CV41</strain>
    </source>
</reference>
<dbReference type="RefSeq" id="WP_068711913.1">
    <property type="nucleotide sequence ID" value="NZ_LSZP01000039.1"/>
</dbReference>
<comment type="PTM">
    <text evidence="7">Methylated by PrmC. Methylation increases the termination efficiency of RF1.</text>
</comment>
<keyword evidence="6 7" id="KW-0648">Protein biosynthesis</keyword>
<evidence type="ECO:0000256" key="7">
    <source>
        <dbReference type="HAMAP-Rule" id="MF_00093"/>
    </source>
</evidence>
<dbReference type="InterPro" id="IPR005139">
    <property type="entry name" value="PCRF"/>
</dbReference>
<dbReference type="PROSITE" id="PS00745">
    <property type="entry name" value="RF_PROK_I"/>
    <property type="match status" value="1"/>
</dbReference>
<dbReference type="Pfam" id="PF03462">
    <property type="entry name" value="PCRF"/>
    <property type="match status" value="1"/>
</dbReference>
<dbReference type="SUPFAM" id="SSF75620">
    <property type="entry name" value="Release factor"/>
    <property type="match status" value="1"/>
</dbReference>
<dbReference type="Gene3D" id="3.30.70.1660">
    <property type="match status" value="2"/>
</dbReference>
<comment type="function">
    <text evidence="1 7">Peptide chain release factor 1 directs the termination of translation in response to the peptide chain termination codons UAG and UAA.</text>
</comment>
<dbReference type="Gene3D" id="3.30.160.20">
    <property type="match status" value="1"/>
</dbReference>
<dbReference type="OrthoDB" id="9806673at2"/>
<evidence type="ECO:0000256" key="6">
    <source>
        <dbReference type="ARBA" id="ARBA00022917"/>
    </source>
</evidence>
<protein>
    <recommendedName>
        <fullName evidence="7 8">Peptide chain release factor 1</fullName>
        <shortName evidence="7">RF-1</shortName>
    </recommendedName>
</protein>
<sequence>MQSPLPDLAPFQQRHDELAAQMADPAFYNNPRAAADISREHQRLHELLGSHARYAKLLANIAEAEALKSDSRADPELRELALGELPTMQAEADALHAEILRAMIPPDPSDSRNTVMEIRAGTGGDEASLFAADLYRLYSRYAETRGWRVQVMSSSGSDRGGFKEVIFLISGSDVYKQLKYESGVHRVQRVPVTEANGRIHTSTVTVAVLPEAEEVDVQIDPEDLEITVSRASGPGGQGVNTTDSAVQILHKPTGLIVQCADERSQIKNKARAMTVLRSRLLQRREEEERAKYASERKSQIGSGDRSERIRTYNFPQNRVTDHRIGLTLQSLPQVLAGEIDELLTALQRADHAEKLAAINRGEPA</sequence>
<evidence type="ECO:0000256" key="8">
    <source>
        <dbReference type="NCBIfam" id="TIGR00019"/>
    </source>
</evidence>
<dbReference type="InterPro" id="IPR000352">
    <property type="entry name" value="Pep_chain_release_fac_I"/>
</dbReference>
<keyword evidence="5 7" id="KW-0963">Cytoplasm</keyword>
<dbReference type="HAMAP" id="MF_00093">
    <property type="entry name" value="Rel_fac_1"/>
    <property type="match status" value="1"/>
</dbReference>
<comment type="caution">
    <text evidence="11">The sequence shown here is derived from an EMBL/GenBank/DDBJ whole genome shotgun (WGS) entry which is preliminary data.</text>
</comment>
<evidence type="ECO:0000256" key="5">
    <source>
        <dbReference type="ARBA" id="ARBA00022490"/>
    </source>
</evidence>
<feature type="region of interest" description="Disordered" evidence="9">
    <location>
        <begin position="286"/>
        <end position="307"/>
    </location>
</feature>
<dbReference type="Proteomes" id="UP000071392">
    <property type="component" value="Unassembled WGS sequence"/>
</dbReference>
<gene>
    <name evidence="7" type="primary">prfA</name>
    <name evidence="11" type="ORF">AXK12_05100</name>
</gene>
<dbReference type="PANTHER" id="PTHR43804:SF7">
    <property type="entry name" value="LD18447P"/>
    <property type="match status" value="1"/>
</dbReference>
<evidence type="ECO:0000256" key="9">
    <source>
        <dbReference type="SAM" id="MobiDB-lite"/>
    </source>
</evidence>
<evidence type="ECO:0000256" key="4">
    <source>
        <dbReference type="ARBA" id="ARBA00022481"/>
    </source>
</evidence>
<dbReference type="Gene3D" id="6.10.140.1950">
    <property type="match status" value="1"/>
</dbReference>
<dbReference type="FunFam" id="3.30.70.1660:FF:000002">
    <property type="entry name" value="Peptide chain release factor 1"/>
    <property type="match status" value="1"/>
</dbReference>
<dbReference type="FunFam" id="3.30.160.20:FF:000004">
    <property type="entry name" value="Peptide chain release factor 1"/>
    <property type="match status" value="1"/>
</dbReference>
<feature type="domain" description="Prokaryotic-type class I peptide chain release factors" evidence="10">
    <location>
        <begin position="230"/>
        <end position="246"/>
    </location>
</feature>
<dbReference type="InterPro" id="IPR045853">
    <property type="entry name" value="Pep_chain_release_fac_I_sf"/>
</dbReference>
<accession>A0A139SLX3</accession>
<evidence type="ECO:0000256" key="3">
    <source>
        <dbReference type="ARBA" id="ARBA00010835"/>
    </source>
</evidence>
<dbReference type="Pfam" id="PF00472">
    <property type="entry name" value="RF-1"/>
    <property type="match status" value="1"/>
</dbReference>
<feature type="modified residue" description="N5-methylglutamine" evidence="7">
    <location>
        <position position="237"/>
    </location>
</feature>
<evidence type="ECO:0000313" key="11">
    <source>
        <dbReference type="EMBL" id="KXU35500.1"/>
    </source>
</evidence>
<dbReference type="InterPro" id="IPR050057">
    <property type="entry name" value="Prokaryotic/Mito_RF"/>
</dbReference>
<evidence type="ECO:0000256" key="2">
    <source>
        <dbReference type="ARBA" id="ARBA00004496"/>
    </source>
</evidence>
<dbReference type="InterPro" id="IPR004373">
    <property type="entry name" value="RF-1"/>
</dbReference>
<dbReference type="GO" id="GO:0016149">
    <property type="term" value="F:translation release factor activity, codon specific"/>
    <property type="evidence" value="ECO:0007669"/>
    <property type="project" value="UniProtKB-UniRule"/>
</dbReference>
<dbReference type="NCBIfam" id="NF001859">
    <property type="entry name" value="PRK00591.1"/>
    <property type="match status" value="1"/>
</dbReference>
<comment type="similarity">
    <text evidence="3 7">Belongs to the prokaryotic/mitochondrial release factor family.</text>
</comment>
<evidence type="ECO:0000256" key="1">
    <source>
        <dbReference type="ARBA" id="ARBA00002986"/>
    </source>
</evidence>
<dbReference type="FunFam" id="3.30.70.1660:FF:000004">
    <property type="entry name" value="Peptide chain release factor 1"/>
    <property type="match status" value="1"/>
</dbReference>
<organism evidence="11 12">
    <name type="scientific">Cephaloticoccus capnophilus</name>
    <dbReference type="NCBI Taxonomy" id="1548208"/>
    <lineage>
        <taxon>Bacteria</taxon>
        <taxon>Pseudomonadati</taxon>
        <taxon>Verrucomicrobiota</taxon>
        <taxon>Opitutia</taxon>
        <taxon>Opitutales</taxon>
        <taxon>Opitutaceae</taxon>
        <taxon>Cephaloticoccus</taxon>
    </lineage>
</organism>
<keyword evidence="12" id="KW-1185">Reference proteome</keyword>
<dbReference type="EMBL" id="LSZP01000039">
    <property type="protein sequence ID" value="KXU35500.1"/>
    <property type="molecule type" value="Genomic_DNA"/>
</dbReference>
<evidence type="ECO:0000313" key="12">
    <source>
        <dbReference type="Proteomes" id="UP000071392"/>
    </source>
</evidence>
<dbReference type="NCBIfam" id="TIGR00019">
    <property type="entry name" value="prfA"/>
    <property type="match status" value="1"/>
</dbReference>
<dbReference type="PANTHER" id="PTHR43804">
    <property type="entry name" value="LD18447P"/>
    <property type="match status" value="1"/>
</dbReference>
<evidence type="ECO:0000259" key="10">
    <source>
        <dbReference type="PROSITE" id="PS00745"/>
    </source>
</evidence>
<keyword evidence="4 7" id="KW-0488">Methylation</keyword>
<comment type="subcellular location">
    <subcellularLocation>
        <location evidence="2 7">Cytoplasm</location>
    </subcellularLocation>
</comment>
<dbReference type="SMART" id="SM00937">
    <property type="entry name" value="PCRF"/>
    <property type="match status" value="1"/>
</dbReference>